<evidence type="ECO:0000313" key="2">
    <source>
        <dbReference type="EMBL" id="OGE88622.1"/>
    </source>
</evidence>
<accession>A0A1F5PG39</accession>
<dbReference type="AlphaFoldDB" id="A0A1F5PG39"/>
<sequence>MNTYLLIGGFVLGILILRFSKAIYKFMGQDPDAERMFGGGLGGTYTAIRLIALVLVVGSIIVLLMQL</sequence>
<evidence type="ECO:0008006" key="4">
    <source>
        <dbReference type="Google" id="ProtNLM"/>
    </source>
</evidence>
<evidence type="ECO:0000256" key="1">
    <source>
        <dbReference type="SAM" id="Phobius"/>
    </source>
</evidence>
<reference evidence="2 3" key="1">
    <citation type="journal article" date="2016" name="Nat. Commun.">
        <title>Thousands of microbial genomes shed light on interconnected biogeochemical processes in an aquifer system.</title>
        <authorList>
            <person name="Anantharaman K."/>
            <person name="Brown C.T."/>
            <person name="Hug L.A."/>
            <person name="Sharon I."/>
            <person name="Castelle C.J."/>
            <person name="Probst A.J."/>
            <person name="Thomas B.C."/>
            <person name="Singh A."/>
            <person name="Wilkins M.J."/>
            <person name="Karaoz U."/>
            <person name="Brodie E.L."/>
            <person name="Williams K.H."/>
            <person name="Hubbard S.S."/>
            <person name="Banfield J.F."/>
        </authorList>
    </citation>
    <scope>NUCLEOTIDE SEQUENCE [LARGE SCALE GENOMIC DNA]</scope>
</reference>
<feature type="transmembrane region" description="Helical" evidence="1">
    <location>
        <begin position="46"/>
        <end position="65"/>
    </location>
</feature>
<protein>
    <recommendedName>
        <fullName evidence="4">Protein-export membrane protein SecG</fullName>
    </recommendedName>
</protein>
<evidence type="ECO:0000313" key="3">
    <source>
        <dbReference type="Proteomes" id="UP000178377"/>
    </source>
</evidence>
<keyword evidence="1" id="KW-0812">Transmembrane</keyword>
<dbReference type="Proteomes" id="UP000178377">
    <property type="component" value="Unassembled WGS sequence"/>
</dbReference>
<keyword evidence="1" id="KW-1133">Transmembrane helix</keyword>
<gene>
    <name evidence="2" type="ORF">A2722_04160</name>
</gene>
<keyword evidence="1" id="KW-0472">Membrane</keyword>
<comment type="caution">
    <text evidence="2">The sequence shown here is derived from an EMBL/GenBank/DDBJ whole genome shotgun (WGS) entry which is preliminary data.</text>
</comment>
<dbReference type="EMBL" id="MFEO01000031">
    <property type="protein sequence ID" value="OGE88622.1"/>
    <property type="molecule type" value="Genomic_DNA"/>
</dbReference>
<organism evidence="2 3">
    <name type="scientific">Candidatus Doudnabacteria bacterium RIFCSPHIGHO2_01_FULL_50_11</name>
    <dbReference type="NCBI Taxonomy" id="1817828"/>
    <lineage>
        <taxon>Bacteria</taxon>
        <taxon>Candidatus Doudnaibacteriota</taxon>
    </lineage>
</organism>
<proteinExistence type="predicted"/>
<name>A0A1F5PG39_9BACT</name>